<keyword evidence="2" id="KW-1185">Reference proteome</keyword>
<reference evidence="1" key="1">
    <citation type="submission" date="2023-10" db="EMBL/GenBank/DDBJ databases">
        <authorList>
            <person name="Chen Y."/>
            <person name="Shah S."/>
            <person name="Dougan E. K."/>
            <person name="Thang M."/>
            <person name="Chan C."/>
        </authorList>
    </citation>
    <scope>NUCLEOTIDE SEQUENCE [LARGE SCALE GENOMIC DNA]</scope>
</reference>
<dbReference type="Proteomes" id="UP001189429">
    <property type="component" value="Unassembled WGS sequence"/>
</dbReference>
<accession>A0ABN9TR02</accession>
<name>A0ABN9TR02_9DINO</name>
<comment type="caution">
    <text evidence="1">The sequence shown here is derived from an EMBL/GenBank/DDBJ whole genome shotgun (WGS) entry which is preliminary data.</text>
</comment>
<evidence type="ECO:0000313" key="1">
    <source>
        <dbReference type="EMBL" id="CAK0847653.1"/>
    </source>
</evidence>
<sequence>VLRGCCVHPHAPRPSSPPPRSIRLRRLFWLRPRTGRPKALVERPPTPNEAMAAARVLVFCAALLAAARGARLGNKTAAVVASGHKKAAVVSSAEVHRVLDVCHSACGQGVDVSCVPSCQDEVHACGTTAGQGAPCEKKAVAKFANFRAAWEKEHPHSFMKVATSALRRKVETGCEDACGPFADSHCFTECETMMFRCMCMEEDIAEKKVACDKCESEVLAKAKTFDERHHDTKLFPSRNPFPVAWSAPGAGSGVQGRPGNRAELLVVMSLFSRKGHGPRVLF</sequence>
<evidence type="ECO:0000313" key="2">
    <source>
        <dbReference type="Proteomes" id="UP001189429"/>
    </source>
</evidence>
<gene>
    <name evidence="1" type="ORF">PCOR1329_LOCUS40810</name>
</gene>
<feature type="non-terminal residue" evidence="1">
    <location>
        <position position="1"/>
    </location>
</feature>
<protein>
    <submittedName>
        <fullName evidence="1">Uncharacterized protein</fullName>
    </submittedName>
</protein>
<dbReference type="EMBL" id="CAUYUJ010014919">
    <property type="protein sequence ID" value="CAK0847653.1"/>
    <property type="molecule type" value="Genomic_DNA"/>
</dbReference>
<organism evidence="1 2">
    <name type="scientific">Prorocentrum cordatum</name>
    <dbReference type="NCBI Taxonomy" id="2364126"/>
    <lineage>
        <taxon>Eukaryota</taxon>
        <taxon>Sar</taxon>
        <taxon>Alveolata</taxon>
        <taxon>Dinophyceae</taxon>
        <taxon>Prorocentrales</taxon>
        <taxon>Prorocentraceae</taxon>
        <taxon>Prorocentrum</taxon>
    </lineage>
</organism>
<proteinExistence type="predicted"/>